<dbReference type="Gene3D" id="3.90.950.20">
    <property type="entry name" value="CinA-like"/>
    <property type="match status" value="1"/>
</dbReference>
<dbReference type="HOGENOM" id="CLU_030805_9_2_12"/>
<dbReference type="InterPro" id="IPR008136">
    <property type="entry name" value="CinA_C"/>
</dbReference>
<dbReference type="RefSeq" id="WP_014625616.1">
    <property type="nucleotide sequence ID" value="NC_017583.1"/>
</dbReference>
<evidence type="ECO:0000313" key="4">
    <source>
        <dbReference type="Proteomes" id="UP000007254"/>
    </source>
</evidence>
<dbReference type="Gene3D" id="3.40.980.10">
    <property type="entry name" value="MoaB/Mog-like domain"/>
    <property type="match status" value="1"/>
</dbReference>
<evidence type="ECO:0000259" key="2">
    <source>
        <dbReference type="SMART" id="SM00852"/>
    </source>
</evidence>
<dbReference type="PIRSF" id="PIRSF006728">
    <property type="entry name" value="CinA"/>
    <property type="match status" value="1"/>
</dbReference>
<sequence>MHASIVVFGTELLRGRVRDSHVQYLSRELGLLGVEVREALVLPDDPALGHEELSRMIERGGVVLVCGGLGPTSDDHGRELLASCAGVPLVFREDVWQALVERYPHLREVPSNRRQAYVPEGFEALPNPAGTAPGLWGRVGETWVAALPGPPVELARVFEDEVAPRIRAISGRASDTGERMYTTYLIPESALEDALAPWEGRLTWATQAQPGRVFLVLSGGDEETIRACVTSLEERFLPVLVFEGEKDLFVLLKEALARRGLTVGFAESCTGGRLSSSLTRVAGSSEIFWGGVVTYSNEAKERFLGVRPETLQTFGAVSRQTVEEMVRGVFDRMPVDVAAAVSGIAGPSGGSPEKPVGTVWVGVGRRGGRSRTFRALLRGDRERIQHKSTLLAGLLTYVLVQEEDWLDRKELADYIENKLT</sequence>
<dbReference type="PANTHER" id="PTHR13939:SF0">
    <property type="entry name" value="NMN AMIDOHYDROLASE-LIKE PROTEIN YFAY"/>
    <property type="match status" value="1"/>
</dbReference>
<evidence type="ECO:0000313" key="3">
    <source>
        <dbReference type="EMBL" id="AEJ62297.1"/>
    </source>
</evidence>
<dbReference type="SMART" id="SM00852">
    <property type="entry name" value="MoCF_biosynth"/>
    <property type="match status" value="1"/>
</dbReference>
<dbReference type="Pfam" id="PF02464">
    <property type="entry name" value="CinA"/>
    <property type="match status" value="1"/>
</dbReference>
<dbReference type="InterPro" id="IPR036425">
    <property type="entry name" value="MoaB/Mog-like_dom_sf"/>
</dbReference>
<gene>
    <name evidence="3" type="ordered locus">Spith_2040</name>
</gene>
<organism evidence="3 4">
    <name type="scientific">Winmispira thermophila (strain ATCC 700085 / DSM 6578 / Z-1203)</name>
    <name type="common">Spirochaeta thermophila</name>
    <dbReference type="NCBI Taxonomy" id="869211"/>
    <lineage>
        <taxon>Bacteria</taxon>
        <taxon>Pseudomonadati</taxon>
        <taxon>Spirochaetota</taxon>
        <taxon>Spirochaetia</taxon>
        <taxon>Winmispirales</taxon>
        <taxon>Winmispiraceae</taxon>
        <taxon>Winmispira</taxon>
    </lineage>
</organism>
<dbReference type="InterPro" id="IPR008135">
    <property type="entry name" value="Competence-induced_CinA"/>
</dbReference>
<dbReference type="KEGG" id="stq:Spith_2040"/>
<feature type="domain" description="MoaB/Mog" evidence="2">
    <location>
        <begin position="4"/>
        <end position="168"/>
    </location>
</feature>
<dbReference type="EMBL" id="CP002903">
    <property type="protein sequence ID" value="AEJ62297.1"/>
    <property type="molecule type" value="Genomic_DNA"/>
</dbReference>
<keyword evidence="4" id="KW-1185">Reference proteome</keyword>
<name>G0GEG0_WINT7</name>
<dbReference type="OrthoDB" id="9801454at2"/>
<dbReference type="SUPFAM" id="SSF53218">
    <property type="entry name" value="Molybdenum cofactor biosynthesis proteins"/>
    <property type="match status" value="1"/>
</dbReference>
<dbReference type="HAMAP" id="MF_00226_B">
    <property type="entry name" value="CinA_B"/>
    <property type="match status" value="1"/>
</dbReference>
<dbReference type="InterPro" id="IPR001453">
    <property type="entry name" value="MoaB/Mog_dom"/>
</dbReference>
<comment type="similarity">
    <text evidence="1">Belongs to the CinA family.</text>
</comment>
<dbReference type="SUPFAM" id="SSF142433">
    <property type="entry name" value="CinA-like"/>
    <property type="match status" value="1"/>
</dbReference>
<dbReference type="AlphaFoldDB" id="G0GEG0"/>
<reference evidence="3 4" key="1">
    <citation type="submission" date="2011-06" db="EMBL/GenBank/DDBJ databases">
        <title>The complete genome of Spirochaeta thermophila DSM 6578.</title>
        <authorList>
            <consortium name="US DOE Joint Genome Institute (JGI-PGF)"/>
            <person name="Lucas S."/>
            <person name="Lapidus A."/>
            <person name="Bruce D."/>
            <person name="Goodwin L."/>
            <person name="Pitluck S."/>
            <person name="Peters L."/>
            <person name="Kyrpides N."/>
            <person name="Mavromatis K."/>
            <person name="Ivanova N."/>
            <person name="Mikailova N."/>
            <person name="Pagani I."/>
            <person name="Chertkov O."/>
            <person name="Detter J.C."/>
            <person name="Tapia R."/>
            <person name="Han C."/>
            <person name="Land M."/>
            <person name="Hauser L."/>
            <person name="Markowitz V."/>
            <person name="Cheng J.-F."/>
            <person name="Hugenholtz P."/>
            <person name="Woyke T."/>
            <person name="Wu D."/>
            <person name="Spring S."/>
            <person name="Merkhoffer B."/>
            <person name="Schneider S."/>
            <person name="Klenk H.-P."/>
            <person name="Eisen J.A."/>
        </authorList>
    </citation>
    <scope>NUCLEOTIDE SEQUENCE [LARGE SCALE GENOMIC DNA]</scope>
    <source>
        <strain evidence="4">ATCC 700085 / DSM 6578 / Z-1203</strain>
    </source>
</reference>
<dbReference type="InterPro" id="IPR050101">
    <property type="entry name" value="CinA"/>
</dbReference>
<dbReference type="Proteomes" id="UP000007254">
    <property type="component" value="Chromosome"/>
</dbReference>
<proteinExistence type="inferred from homology"/>
<protein>
    <recommendedName>
        <fullName evidence="1">CinA-like protein</fullName>
    </recommendedName>
</protein>
<dbReference type="InterPro" id="IPR036653">
    <property type="entry name" value="CinA-like_C"/>
</dbReference>
<accession>G0GEG0</accession>
<dbReference type="CDD" id="cd00885">
    <property type="entry name" value="cinA"/>
    <property type="match status" value="1"/>
</dbReference>
<dbReference type="Pfam" id="PF00994">
    <property type="entry name" value="MoCF_biosynth"/>
    <property type="match status" value="1"/>
</dbReference>
<dbReference type="PANTHER" id="PTHR13939">
    <property type="entry name" value="NICOTINAMIDE-NUCLEOTIDE AMIDOHYDROLASE PNCC"/>
    <property type="match status" value="1"/>
</dbReference>
<dbReference type="STRING" id="869211.Spith_2040"/>
<evidence type="ECO:0000256" key="1">
    <source>
        <dbReference type="HAMAP-Rule" id="MF_00226"/>
    </source>
</evidence>
<dbReference type="NCBIfam" id="TIGR00199">
    <property type="entry name" value="PncC_domain"/>
    <property type="match status" value="1"/>
</dbReference>